<dbReference type="InterPro" id="IPR050922">
    <property type="entry name" value="LytR/CpsA/Psr_CW_biosynth"/>
</dbReference>
<keyword evidence="3" id="KW-0812">Transmembrane</keyword>
<keyword evidence="3" id="KW-1133">Transmembrane helix</keyword>
<feature type="region of interest" description="Disordered" evidence="2">
    <location>
        <begin position="364"/>
        <end position="436"/>
    </location>
</feature>
<dbReference type="Proteomes" id="UP001260072">
    <property type="component" value="Unassembled WGS sequence"/>
</dbReference>
<feature type="domain" description="Cell envelope-related transcriptional attenuator" evidence="4">
    <location>
        <begin position="114"/>
        <end position="271"/>
    </location>
</feature>
<dbReference type="NCBIfam" id="TIGR00350">
    <property type="entry name" value="lytR_cpsA_psr"/>
    <property type="match status" value="1"/>
</dbReference>
<comment type="similarity">
    <text evidence="1">Belongs to the LytR/CpsA/Psr (LCP) family.</text>
</comment>
<gene>
    <name evidence="5" type="ORF">RH861_02665</name>
</gene>
<dbReference type="EMBL" id="JAVKGS010000001">
    <property type="protein sequence ID" value="MDR5690959.1"/>
    <property type="molecule type" value="Genomic_DNA"/>
</dbReference>
<feature type="compositionally biased region" description="Low complexity" evidence="2">
    <location>
        <begin position="377"/>
        <end position="410"/>
    </location>
</feature>
<protein>
    <submittedName>
        <fullName evidence="5">LCP family protein</fullName>
    </submittedName>
</protein>
<sequence>MSRPRTTRGADDAPAIARHGRLRRNGVWGTVAKATASVLAVVLASGTAVAAYAAFDLAATAKPTIELGNESALDGIPDVGAIEGGVNLLIIGSDSREGQGDGFGDPDLETSVLNDVNLLLHISQDHTHASVVSFPRDMLVDVPAGCTDPETGEELWEQYGVKLNSVLDYGGMPCVVKTVEDLTGVTVPFAGIVQFMGAAAISEAVGGVEVCVAEPIEDEHTDLYLAAGSHELKGLQALQFLRTRYGVGDGSDLGRISNQQVFMSALARELQSNGTLTDPAKMYSIAKAALDNMQLSNSLAEPTKMVSIAKAAKDIDLAKIAFVQYPTAYSEDWSAVMPTDSAEAVNLALQQDVPIVLDPTALEDNSYASVGDPNAPAPEAAPETATETGDAATGEAETGETGAAAPEPAEQALPSDVTGQTAAETRCSAGRTLADQ</sequence>
<reference evidence="6" key="1">
    <citation type="submission" date="2023-07" db="EMBL/GenBank/DDBJ databases">
        <title>Description of three actinobacteria isolated from air of manufacturing shop in a pharmaceutical factory.</title>
        <authorList>
            <person name="Zhang D.-F."/>
        </authorList>
    </citation>
    <scope>NUCLEOTIDE SEQUENCE [LARGE SCALE GENOMIC DNA]</scope>
    <source>
        <strain evidence="6">CCTCC AB 2011122</strain>
    </source>
</reference>
<proteinExistence type="inferred from homology"/>
<keyword evidence="6" id="KW-1185">Reference proteome</keyword>
<dbReference type="InterPro" id="IPR004474">
    <property type="entry name" value="LytR_CpsA_psr"/>
</dbReference>
<accession>A0ABU1FGT3</accession>
<dbReference type="PANTHER" id="PTHR33392">
    <property type="entry name" value="POLYISOPRENYL-TEICHOIC ACID--PEPTIDOGLYCAN TEICHOIC ACID TRANSFERASE TAGU"/>
    <property type="match status" value="1"/>
</dbReference>
<evidence type="ECO:0000256" key="3">
    <source>
        <dbReference type="SAM" id="Phobius"/>
    </source>
</evidence>
<name>A0ABU1FGT3_9MICO</name>
<organism evidence="5 6">
    <name type="scientific">Agromyces indicus</name>
    <dbReference type="NCBI Taxonomy" id="758919"/>
    <lineage>
        <taxon>Bacteria</taxon>
        <taxon>Bacillati</taxon>
        <taxon>Actinomycetota</taxon>
        <taxon>Actinomycetes</taxon>
        <taxon>Micrococcales</taxon>
        <taxon>Microbacteriaceae</taxon>
        <taxon>Agromyces</taxon>
    </lineage>
</organism>
<keyword evidence="3" id="KW-0472">Membrane</keyword>
<dbReference type="PANTHER" id="PTHR33392:SF6">
    <property type="entry name" value="POLYISOPRENYL-TEICHOIC ACID--PEPTIDOGLYCAN TEICHOIC ACID TRANSFERASE TAGU"/>
    <property type="match status" value="1"/>
</dbReference>
<evidence type="ECO:0000259" key="4">
    <source>
        <dbReference type="Pfam" id="PF03816"/>
    </source>
</evidence>
<evidence type="ECO:0000256" key="1">
    <source>
        <dbReference type="ARBA" id="ARBA00006068"/>
    </source>
</evidence>
<evidence type="ECO:0000313" key="6">
    <source>
        <dbReference type="Proteomes" id="UP001260072"/>
    </source>
</evidence>
<dbReference type="Pfam" id="PF03816">
    <property type="entry name" value="LytR_cpsA_psr"/>
    <property type="match status" value="1"/>
</dbReference>
<evidence type="ECO:0000313" key="5">
    <source>
        <dbReference type="EMBL" id="MDR5690959.1"/>
    </source>
</evidence>
<feature type="transmembrane region" description="Helical" evidence="3">
    <location>
        <begin position="31"/>
        <end position="55"/>
    </location>
</feature>
<dbReference type="Gene3D" id="3.40.630.190">
    <property type="entry name" value="LCP protein"/>
    <property type="match status" value="1"/>
</dbReference>
<comment type="caution">
    <text evidence="5">The sequence shown here is derived from an EMBL/GenBank/DDBJ whole genome shotgun (WGS) entry which is preliminary data.</text>
</comment>
<evidence type="ECO:0000256" key="2">
    <source>
        <dbReference type="SAM" id="MobiDB-lite"/>
    </source>
</evidence>
<dbReference type="RefSeq" id="WP_310519632.1">
    <property type="nucleotide sequence ID" value="NZ_BAABBS010000004.1"/>
</dbReference>